<dbReference type="SUPFAM" id="SSF55031">
    <property type="entry name" value="Bacterial exopeptidase dimerisation domain"/>
    <property type="match status" value="1"/>
</dbReference>
<evidence type="ECO:0000313" key="6">
    <source>
        <dbReference type="Proteomes" id="UP000612352"/>
    </source>
</evidence>
<dbReference type="InterPro" id="IPR010174">
    <property type="entry name" value="Succinyl-DAP_deSuclase_DapE"/>
</dbReference>
<dbReference type="Proteomes" id="UP000612352">
    <property type="component" value="Unassembled WGS sequence"/>
</dbReference>
<dbReference type="EMBL" id="JAEDAJ010000001">
    <property type="protein sequence ID" value="MBK0330478.1"/>
    <property type="molecule type" value="Genomic_DNA"/>
</dbReference>
<keyword evidence="1" id="KW-0479">Metal-binding</keyword>
<dbReference type="InterPro" id="IPR011650">
    <property type="entry name" value="Peptidase_M20_dimer"/>
</dbReference>
<dbReference type="InterPro" id="IPR036264">
    <property type="entry name" value="Bact_exopeptidase_dim_dom"/>
</dbReference>
<evidence type="ECO:0000256" key="1">
    <source>
        <dbReference type="ARBA" id="ARBA00022723"/>
    </source>
</evidence>
<name>A0ABS1B753_9MICO</name>
<dbReference type="PANTHER" id="PTHR43808:SF31">
    <property type="entry name" value="N-ACETYL-L-CITRULLINE DEACETYLASE"/>
    <property type="match status" value="1"/>
</dbReference>
<dbReference type="SUPFAM" id="SSF53187">
    <property type="entry name" value="Zn-dependent exopeptidases"/>
    <property type="match status" value="1"/>
</dbReference>
<dbReference type="Gene3D" id="3.40.630.10">
    <property type="entry name" value="Zn peptidases"/>
    <property type="match status" value="1"/>
</dbReference>
<gene>
    <name evidence="5" type="ORF">I8D64_03590</name>
</gene>
<organism evidence="5 6">
    <name type="scientific">Brachybacterium halotolerans</name>
    <dbReference type="NCBI Taxonomy" id="2795215"/>
    <lineage>
        <taxon>Bacteria</taxon>
        <taxon>Bacillati</taxon>
        <taxon>Actinomycetota</taxon>
        <taxon>Actinomycetes</taxon>
        <taxon>Micrococcales</taxon>
        <taxon>Dermabacteraceae</taxon>
        <taxon>Brachybacterium</taxon>
    </lineage>
</organism>
<dbReference type="NCBIfam" id="TIGR01900">
    <property type="entry name" value="dapE-gram_pos"/>
    <property type="match status" value="1"/>
</dbReference>
<reference evidence="5 6" key="1">
    <citation type="submission" date="2020-12" db="EMBL/GenBank/DDBJ databases">
        <title>Brachybacterium sp. MASK1Z-5, whole genome shotgun sequence.</title>
        <authorList>
            <person name="Tuo L."/>
        </authorList>
    </citation>
    <scope>NUCLEOTIDE SEQUENCE [LARGE SCALE GENOMIC DNA]</scope>
    <source>
        <strain evidence="5 6">MASK1Z-5</strain>
    </source>
</reference>
<protein>
    <recommendedName>
        <fullName evidence="3">Succinyl-diaminopimelate desuccinylase</fullName>
        <ecNumber evidence="3">3.5.1.18</ecNumber>
    </recommendedName>
</protein>
<evidence type="ECO:0000256" key="2">
    <source>
        <dbReference type="ARBA" id="ARBA00022801"/>
    </source>
</evidence>
<proteinExistence type="predicted"/>
<dbReference type="PANTHER" id="PTHR43808">
    <property type="entry name" value="ACETYLORNITHINE DEACETYLASE"/>
    <property type="match status" value="1"/>
</dbReference>
<dbReference type="InterPro" id="IPR050072">
    <property type="entry name" value="Peptidase_M20A"/>
</dbReference>
<dbReference type="RefSeq" id="WP_200501086.1">
    <property type="nucleotide sequence ID" value="NZ_JAEDAJ010000001.1"/>
</dbReference>
<evidence type="ECO:0000259" key="4">
    <source>
        <dbReference type="Pfam" id="PF07687"/>
    </source>
</evidence>
<evidence type="ECO:0000256" key="3">
    <source>
        <dbReference type="NCBIfam" id="TIGR01900"/>
    </source>
</evidence>
<evidence type="ECO:0000313" key="5">
    <source>
        <dbReference type="EMBL" id="MBK0330478.1"/>
    </source>
</evidence>
<accession>A0ABS1B753</accession>
<dbReference type="InterPro" id="IPR002933">
    <property type="entry name" value="Peptidase_M20"/>
</dbReference>
<comment type="caution">
    <text evidence="5">The sequence shown here is derived from an EMBL/GenBank/DDBJ whole genome shotgun (WGS) entry which is preliminary data.</text>
</comment>
<dbReference type="Pfam" id="PF01546">
    <property type="entry name" value="Peptidase_M20"/>
    <property type="match status" value="1"/>
</dbReference>
<dbReference type="GO" id="GO:0009014">
    <property type="term" value="F:succinyl-diaminopimelate desuccinylase activity"/>
    <property type="evidence" value="ECO:0007669"/>
    <property type="project" value="UniProtKB-EC"/>
</dbReference>
<dbReference type="EC" id="3.5.1.18" evidence="3"/>
<dbReference type="Gene3D" id="3.30.70.360">
    <property type="match status" value="1"/>
</dbReference>
<sequence length="379" mass="39980">MTSPSSSASADSAPSLDPRADIVELTAAIVDIESVSGNEMTLADAVEQALRTHAPHLTVLRDGDTVIARTDLGREERVVLAGHLDTVPVAGNLPSSRRVREGREELVGRGSCDMKGGVAMLLAVAVEATDPTRDLTFLFYDHEEVAAADNSLTRIARTHPEHLRGDFAILGEPTSAGVEGGCKGTMKLEVTAHGTAAHSARDWVGDNAIHHLAPVLQRLDAYEARRAVIDGLEYRECLNAVAITGGIAGNVIPDRASLTLNYRFAPDTSPARAEAHVRELLEGCDVDIVVTDSAAGALPGLDTPAARAFLAALGDGVGVAAKQGWTDVARFAELGTPAVNFGPGDPLLAHTDDEHVPFEDLRAALDGLRRWLEPSPSAR</sequence>
<keyword evidence="6" id="KW-1185">Reference proteome</keyword>
<keyword evidence="2 5" id="KW-0378">Hydrolase</keyword>
<dbReference type="Pfam" id="PF07687">
    <property type="entry name" value="M20_dimer"/>
    <property type="match status" value="1"/>
</dbReference>
<feature type="domain" description="Peptidase M20 dimerisation" evidence="4">
    <location>
        <begin position="183"/>
        <end position="282"/>
    </location>
</feature>